<dbReference type="InterPro" id="IPR043129">
    <property type="entry name" value="ATPase_NBD"/>
</dbReference>
<evidence type="ECO:0000259" key="2">
    <source>
        <dbReference type="Pfam" id="PF09339"/>
    </source>
</evidence>
<organism evidence="3 4">
    <name type="scientific">Galactobacter caseinivorans</name>
    <dbReference type="NCBI Taxonomy" id="2676123"/>
    <lineage>
        <taxon>Bacteria</taxon>
        <taxon>Bacillati</taxon>
        <taxon>Actinomycetota</taxon>
        <taxon>Actinomycetes</taxon>
        <taxon>Micrococcales</taxon>
        <taxon>Micrococcaceae</taxon>
        <taxon>Galactobacter</taxon>
    </lineage>
</organism>
<keyword evidence="4" id="KW-1185">Reference proteome</keyword>
<dbReference type="Pfam" id="PF09339">
    <property type="entry name" value="HTH_IclR"/>
    <property type="match status" value="1"/>
</dbReference>
<accession>A0A496PJ75</accession>
<dbReference type="Gene3D" id="1.10.10.10">
    <property type="entry name" value="Winged helix-like DNA-binding domain superfamily/Winged helix DNA-binding domain"/>
    <property type="match status" value="1"/>
</dbReference>
<proteinExistence type="inferred from homology"/>
<dbReference type="PANTHER" id="PTHR18964:SF149">
    <property type="entry name" value="BIFUNCTIONAL UDP-N-ACETYLGLUCOSAMINE 2-EPIMERASE_N-ACETYLMANNOSAMINE KINASE"/>
    <property type="match status" value="1"/>
</dbReference>
<dbReference type="InterPro" id="IPR036388">
    <property type="entry name" value="WH-like_DNA-bd_sf"/>
</dbReference>
<dbReference type="RefSeq" id="WP_121485121.1">
    <property type="nucleotide sequence ID" value="NZ_QQXL01000004.1"/>
</dbReference>
<dbReference type="Proteomes" id="UP000273119">
    <property type="component" value="Unassembled WGS sequence"/>
</dbReference>
<dbReference type="InterPro" id="IPR005471">
    <property type="entry name" value="Tscrpt_reg_IclR_N"/>
</dbReference>
<sequence>MSLIDTSDVTTLRRFNAETILDVLRAESRRWFTVRELALGTGLSRPTVARVLDDLAGNGWVISVAGTPGETGRPARRFTFNRRRGVVLSYDSGNTIFLVVASDLAGEPLATASRQEENITDQNAVVPVLCELADEVMAKVQMDVPVLGVGVALPGAINEAGVLTDSAFAPTWIGLDLRPQLEEAFPDAVISLGHDVETTTAAELKSGALQGVNSALHIHFLDKPSATLVVDGQLVRGARGLAGVRPRARKGREGHSSDWMALRNGLYEGHQIQRMSALVAAAQSGDQEYIDLLTRYAEGLAPRIAFLTRAIDPEVVLIGGQMLALPEILTGPMTRAIRIAVGREVEVRLAKHPFEQAAPLGGVYAALDAIEWVS</sequence>
<comment type="caution">
    <text evidence="3">The sequence shown here is derived from an EMBL/GenBank/DDBJ whole genome shotgun (WGS) entry which is preliminary data.</text>
</comment>
<protein>
    <submittedName>
        <fullName evidence="3">ROK family transcriptional regulator</fullName>
    </submittedName>
</protein>
<dbReference type="InterPro" id="IPR036390">
    <property type="entry name" value="WH_DNA-bd_sf"/>
</dbReference>
<dbReference type="PANTHER" id="PTHR18964">
    <property type="entry name" value="ROK (REPRESSOR, ORF, KINASE) FAMILY"/>
    <property type="match status" value="1"/>
</dbReference>
<dbReference type="Gene3D" id="3.30.420.40">
    <property type="match status" value="2"/>
</dbReference>
<dbReference type="Pfam" id="PF00480">
    <property type="entry name" value="ROK"/>
    <property type="match status" value="1"/>
</dbReference>
<dbReference type="SUPFAM" id="SSF53067">
    <property type="entry name" value="Actin-like ATPase domain"/>
    <property type="match status" value="1"/>
</dbReference>
<reference evidence="3 4" key="1">
    <citation type="submission" date="2018-07" db="EMBL/GenBank/DDBJ databases">
        <title>Arthrobacter sp. nov., isolated from raw cow's milk with high bacterial count.</title>
        <authorList>
            <person name="Hahne J."/>
            <person name="Isele D."/>
            <person name="Lipski A."/>
        </authorList>
    </citation>
    <scope>NUCLEOTIDE SEQUENCE [LARGE SCALE GENOMIC DNA]</scope>
    <source>
        <strain evidence="3 4">JZ R-183</strain>
    </source>
</reference>
<evidence type="ECO:0000313" key="3">
    <source>
        <dbReference type="EMBL" id="RKW70470.1"/>
    </source>
</evidence>
<dbReference type="GO" id="GO:0006355">
    <property type="term" value="P:regulation of DNA-templated transcription"/>
    <property type="evidence" value="ECO:0007669"/>
    <property type="project" value="InterPro"/>
</dbReference>
<feature type="domain" description="HTH iclR-type" evidence="2">
    <location>
        <begin position="19"/>
        <end position="61"/>
    </location>
</feature>
<name>A0A496PJ75_9MICC</name>
<dbReference type="GO" id="GO:0003677">
    <property type="term" value="F:DNA binding"/>
    <property type="evidence" value="ECO:0007669"/>
    <property type="project" value="InterPro"/>
</dbReference>
<gene>
    <name evidence="3" type="ORF">DWQ67_08315</name>
</gene>
<dbReference type="AlphaFoldDB" id="A0A496PJ75"/>
<dbReference type="EMBL" id="QQXL01000004">
    <property type="protein sequence ID" value="RKW70470.1"/>
    <property type="molecule type" value="Genomic_DNA"/>
</dbReference>
<evidence type="ECO:0000313" key="4">
    <source>
        <dbReference type="Proteomes" id="UP000273119"/>
    </source>
</evidence>
<dbReference type="SUPFAM" id="SSF46785">
    <property type="entry name" value="Winged helix' DNA-binding domain"/>
    <property type="match status" value="1"/>
</dbReference>
<dbReference type="InterPro" id="IPR000600">
    <property type="entry name" value="ROK"/>
</dbReference>
<evidence type="ECO:0000256" key="1">
    <source>
        <dbReference type="ARBA" id="ARBA00006479"/>
    </source>
</evidence>
<comment type="similarity">
    <text evidence="1">Belongs to the ROK (NagC/XylR) family.</text>
</comment>